<gene>
    <name evidence="1" type="ORF">DOZ80_00670</name>
</gene>
<name>A0A327NCN3_PSEFL</name>
<dbReference type="PANTHER" id="PTHR32305:SF15">
    <property type="entry name" value="PROTEIN RHSA-RELATED"/>
    <property type="match status" value="1"/>
</dbReference>
<organism evidence="1 2">
    <name type="scientific">Pseudomonas fluorescens</name>
    <dbReference type="NCBI Taxonomy" id="294"/>
    <lineage>
        <taxon>Bacteria</taxon>
        <taxon>Pseudomonadati</taxon>
        <taxon>Pseudomonadota</taxon>
        <taxon>Gammaproteobacteria</taxon>
        <taxon>Pseudomonadales</taxon>
        <taxon>Pseudomonadaceae</taxon>
        <taxon>Pseudomonas</taxon>
    </lineage>
</organism>
<protein>
    <submittedName>
        <fullName evidence="1">Toxin</fullName>
    </submittedName>
</protein>
<dbReference type="PANTHER" id="PTHR32305">
    <property type="match status" value="1"/>
</dbReference>
<dbReference type="EMBL" id="QLIN01000001">
    <property type="protein sequence ID" value="RAI72822.1"/>
    <property type="molecule type" value="Genomic_DNA"/>
</dbReference>
<dbReference type="AlphaFoldDB" id="A0A327NCN3"/>
<evidence type="ECO:0000313" key="1">
    <source>
        <dbReference type="EMBL" id="RAI72822.1"/>
    </source>
</evidence>
<dbReference type="InterPro" id="IPR022385">
    <property type="entry name" value="Rhs_assc_core"/>
</dbReference>
<comment type="caution">
    <text evidence="1">The sequence shown here is derived from an EMBL/GenBank/DDBJ whole genome shotgun (WGS) entry which is preliminary data.</text>
</comment>
<sequence length="952" mass="106326">MHRHTPSLTAIDPRGLPVRAVGYWRDIDGVPPQARVNDTAHDWAGRAIAQWDPRLFPDVSAPANLQTIHALSGAVLSTNSVDAGWRVALLGEAGQSLQAWDSRGSQRWMRYDTQLRPVSVFEQAVDGDAICTERLSYGTSDQTSAEHNQCGQLIRHDDPAGTQRFSEFGLHGGMLEQTRHFLKALSLPDWPEPLADRELMLEVGEGAITRSHLNALGEVSYQTDAKGHRQLFSQTLDGQLREVRLQLNATSTPKTLVSAIGYNAHGQTEREVAGNGVITTLEYDTADGRLTRLQAQRGNAALQDLRYAYDPVGNVLNIEDAAQPIRYFANQRIESISRYCYDTLYQLIEATGWEAGTTNKGPQFSPFDDPAPRANYRQTYRYDAGGNLLELIHQGPQSHGHRLVAAARSNRCLPVLEGVEPDEEDFRRGFDANGNLLNLQPGQALSWDLRNQLGEVRSVERDSGIDDRERYVYGADGMRVRKVLSMQTNAQTLVCEVRYLPNLELRSHSGTGEVLQVISVQAGRSSVRMLHWESVPPKDIANDQYRYHLNDHLGSCTLELDIDGEVISQERYHPYGTTAWFAGRGEVEASYRTVRYSGKERDATGLYYYGFRYYIPRLQHWISPDPAGYIDGLNLYRFVRNNPVTWGDPTGTVTLTEEKMQAYGEAAYSRMFSQGSAWAGHRGVGESGLDAIQRISNKNIESLLDELDIYDISQNKVATTISKLSPSDYTLVHFSKSDFRKADGDVEFLSRRELQATGRLAANTSANTSPDDLIKFATDDFAFFSLDTGTPKKTSSTFGKFRYNMSFEGLRGQSHVEFADLLNPNFRQISSQNLAALPWFKERPNILKRMLLSESEQAVLTYNEFTRRTGFAELEPKDLLFFGDDMLNGIGLRVAAELPGFSSATRKALKKQITSQPIETIGGVINALGRPQVLTPRVAAFAAPNITLKQFQ</sequence>
<evidence type="ECO:0000313" key="2">
    <source>
        <dbReference type="Proteomes" id="UP000249493"/>
    </source>
</evidence>
<proteinExistence type="predicted"/>
<dbReference type="Proteomes" id="UP000249493">
    <property type="component" value="Unassembled WGS sequence"/>
</dbReference>
<dbReference type="Gene3D" id="2.180.10.10">
    <property type="entry name" value="RHS repeat-associated core"/>
    <property type="match status" value="1"/>
</dbReference>
<dbReference type="InterPro" id="IPR050708">
    <property type="entry name" value="T6SS_VgrG/RHS"/>
</dbReference>
<reference evidence="1 2" key="1">
    <citation type="submission" date="2018-06" db="EMBL/GenBank/DDBJ databases">
        <authorList>
            <person name="Zhirakovskaya E."/>
        </authorList>
    </citation>
    <scope>NUCLEOTIDE SEQUENCE [LARGE SCALE GENOMIC DNA]</scope>
    <source>
        <strain evidence="1 2">LY3</strain>
    </source>
</reference>
<accession>A0A327NCN3</accession>
<dbReference type="NCBIfam" id="TIGR03696">
    <property type="entry name" value="Rhs_assc_core"/>
    <property type="match status" value="1"/>
</dbReference>